<protein>
    <submittedName>
        <fullName evidence="3">Response regulator</fullName>
    </submittedName>
</protein>
<dbReference type="Proteomes" id="UP000460298">
    <property type="component" value="Unassembled WGS sequence"/>
</dbReference>
<gene>
    <name evidence="3" type="ORF">F9K24_21380</name>
</gene>
<reference evidence="3 4" key="1">
    <citation type="submission" date="2019-10" db="EMBL/GenBank/DDBJ databases">
        <title>Extracellular Electron Transfer in a Candidatus Methanoperedens spp. Enrichment Culture.</title>
        <authorList>
            <person name="Berger S."/>
            <person name="Rangel Shaw D."/>
            <person name="Berben T."/>
            <person name="In 'T Zandt M."/>
            <person name="Frank J."/>
            <person name="Reimann J."/>
            <person name="Jetten M.S.M."/>
            <person name="Welte C.U."/>
        </authorList>
    </citation>
    <scope>NUCLEOTIDE SEQUENCE [LARGE SCALE GENOMIC DNA]</scope>
    <source>
        <strain evidence="3">SB12</strain>
    </source>
</reference>
<dbReference type="GO" id="GO:0000160">
    <property type="term" value="P:phosphorelay signal transduction system"/>
    <property type="evidence" value="ECO:0007669"/>
    <property type="project" value="InterPro"/>
</dbReference>
<organism evidence="3 4">
    <name type="scientific">Leptonema illini</name>
    <dbReference type="NCBI Taxonomy" id="183"/>
    <lineage>
        <taxon>Bacteria</taxon>
        <taxon>Pseudomonadati</taxon>
        <taxon>Spirochaetota</taxon>
        <taxon>Spirochaetia</taxon>
        <taxon>Leptospirales</taxon>
        <taxon>Leptospiraceae</taxon>
        <taxon>Leptonema</taxon>
    </lineage>
</organism>
<dbReference type="SUPFAM" id="SSF52172">
    <property type="entry name" value="CheY-like"/>
    <property type="match status" value="1"/>
</dbReference>
<dbReference type="PROSITE" id="PS50110">
    <property type="entry name" value="RESPONSE_REGULATORY"/>
    <property type="match status" value="1"/>
</dbReference>
<evidence type="ECO:0000259" key="2">
    <source>
        <dbReference type="PROSITE" id="PS50110"/>
    </source>
</evidence>
<sequence>MSMKKAMSAPCQRKTAKQCTVLAVEPGVITRIYIEEALHAIGVIDFASSGREALENTRDNSYDIVLINLRLPDIRGELVARLMRARQNHAILIATSAEFTDIPFPFDAFISKPLTRGKLLEAIKALL</sequence>
<evidence type="ECO:0000256" key="1">
    <source>
        <dbReference type="PROSITE-ProRule" id="PRU00169"/>
    </source>
</evidence>
<dbReference type="PANTHER" id="PTHR43228">
    <property type="entry name" value="TWO-COMPONENT RESPONSE REGULATOR"/>
    <property type="match status" value="1"/>
</dbReference>
<name>A0A833GX82_9LEPT</name>
<dbReference type="EMBL" id="WBUI01000041">
    <property type="protein sequence ID" value="KAB2928945.1"/>
    <property type="molecule type" value="Genomic_DNA"/>
</dbReference>
<dbReference type="CDD" id="cd00156">
    <property type="entry name" value="REC"/>
    <property type="match status" value="1"/>
</dbReference>
<proteinExistence type="predicted"/>
<comment type="caution">
    <text evidence="3">The sequence shown here is derived from an EMBL/GenBank/DDBJ whole genome shotgun (WGS) entry which is preliminary data.</text>
</comment>
<dbReference type="InterPro" id="IPR052048">
    <property type="entry name" value="ST_Response_Regulator"/>
</dbReference>
<comment type="caution">
    <text evidence="1">Lacks conserved residue(s) required for the propagation of feature annotation.</text>
</comment>
<dbReference type="Pfam" id="PF00072">
    <property type="entry name" value="Response_reg"/>
    <property type="match status" value="1"/>
</dbReference>
<evidence type="ECO:0000313" key="4">
    <source>
        <dbReference type="Proteomes" id="UP000460298"/>
    </source>
</evidence>
<evidence type="ECO:0000313" key="3">
    <source>
        <dbReference type="EMBL" id="KAB2928945.1"/>
    </source>
</evidence>
<dbReference type="PANTHER" id="PTHR43228:SF1">
    <property type="entry name" value="TWO-COMPONENT RESPONSE REGULATOR ARR22"/>
    <property type="match status" value="1"/>
</dbReference>
<accession>A0A833GX82</accession>
<dbReference type="Gene3D" id="3.40.50.2300">
    <property type="match status" value="1"/>
</dbReference>
<dbReference type="AlphaFoldDB" id="A0A833GX82"/>
<feature type="domain" description="Response regulatory" evidence="2">
    <location>
        <begin position="20"/>
        <end position="127"/>
    </location>
</feature>
<dbReference type="InterPro" id="IPR001789">
    <property type="entry name" value="Sig_transdc_resp-reg_receiver"/>
</dbReference>
<dbReference type="InterPro" id="IPR011006">
    <property type="entry name" value="CheY-like_superfamily"/>
</dbReference>
<dbReference type="SMART" id="SM00448">
    <property type="entry name" value="REC"/>
    <property type="match status" value="1"/>
</dbReference>